<keyword evidence="1" id="KW-0472">Membrane</keyword>
<gene>
    <name evidence="2" type="ORF">U473_09710</name>
</gene>
<dbReference type="RefSeq" id="WP_068725735.1">
    <property type="nucleotide sequence ID" value="NZ_LSKU01000001.1"/>
</dbReference>
<dbReference type="EMBL" id="LSKU01000001">
    <property type="protein sequence ID" value="KXG44249.1"/>
    <property type="molecule type" value="Genomic_DNA"/>
</dbReference>
<keyword evidence="3" id="KW-1185">Reference proteome</keyword>
<protein>
    <submittedName>
        <fullName evidence="2">Uncharacterized protein</fullName>
    </submittedName>
</protein>
<evidence type="ECO:0000313" key="3">
    <source>
        <dbReference type="Proteomes" id="UP000070352"/>
    </source>
</evidence>
<organism evidence="2 3">
    <name type="scientific">Tepidibacillus decaturensis</name>
    <dbReference type="NCBI Taxonomy" id="1413211"/>
    <lineage>
        <taxon>Bacteria</taxon>
        <taxon>Bacillati</taxon>
        <taxon>Bacillota</taxon>
        <taxon>Bacilli</taxon>
        <taxon>Bacillales</taxon>
        <taxon>Bacillaceae</taxon>
        <taxon>Tepidibacillus</taxon>
    </lineage>
</organism>
<evidence type="ECO:0000256" key="1">
    <source>
        <dbReference type="SAM" id="Phobius"/>
    </source>
</evidence>
<comment type="caution">
    <text evidence="2">The sequence shown here is derived from an EMBL/GenBank/DDBJ whole genome shotgun (WGS) entry which is preliminary data.</text>
</comment>
<feature type="transmembrane region" description="Helical" evidence="1">
    <location>
        <begin position="6"/>
        <end position="25"/>
    </location>
</feature>
<dbReference type="OrthoDB" id="2678974at2"/>
<keyword evidence="1" id="KW-0812">Transmembrane</keyword>
<reference evidence="2 3" key="1">
    <citation type="submission" date="2016-02" db="EMBL/GenBank/DDBJ databases">
        <title>Draft Genome for Tepidibacillus decaturensis nov. sp. Strain Z9, an Anaerobic, Moderately Thermophilic and Heterotrophic Bacterium from Deep Subsurface of the Illinois Basin, USA.</title>
        <authorList>
            <person name="Dong Y."/>
            <person name="Chang J.Y."/>
            <person name="Sanford R."/>
            <person name="Fouke B.W."/>
        </authorList>
    </citation>
    <scope>NUCLEOTIDE SEQUENCE [LARGE SCALE GENOMIC DNA]</scope>
    <source>
        <strain evidence="2 3">Z9</strain>
    </source>
</reference>
<keyword evidence="1" id="KW-1133">Transmembrane helix</keyword>
<accession>A0A135L5R8</accession>
<evidence type="ECO:0000313" key="2">
    <source>
        <dbReference type="EMBL" id="KXG44249.1"/>
    </source>
</evidence>
<sequence length="151" mass="17570">MSLATSFITSFFVLLLLVLGYYFYIEKPKTVEKKQSNVIPLQTDGFDFILYQGKIKEMMTDYQRFLAEMDIIVYSKSIFIGFLEPKYAYIDLPAKAIHSVKYEPTKLTIHCYRQMISTSKITIKSNSTKSLYLLAKKIDFISRRSKKTNAI</sequence>
<proteinExistence type="predicted"/>
<dbReference type="STRING" id="1413211.U473_09710"/>
<dbReference type="Proteomes" id="UP000070352">
    <property type="component" value="Unassembled WGS sequence"/>
</dbReference>
<dbReference type="AlphaFoldDB" id="A0A135L5R8"/>
<name>A0A135L5R8_9BACI</name>